<dbReference type="InterPro" id="IPR029058">
    <property type="entry name" value="AB_hydrolase_fold"/>
</dbReference>
<dbReference type="Gene3D" id="3.40.50.1820">
    <property type="entry name" value="alpha/beta hydrolase"/>
    <property type="match status" value="1"/>
</dbReference>
<dbReference type="EMBL" id="JAPEQW010000015">
    <property type="protein sequence ID" value="MCW8039919.1"/>
    <property type="molecule type" value="Genomic_DNA"/>
</dbReference>
<evidence type="ECO:0000313" key="2">
    <source>
        <dbReference type="Proteomes" id="UP001209682"/>
    </source>
</evidence>
<keyword evidence="2" id="KW-1185">Reference proteome</keyword>
<comment type="caution">
    <text evidence="1">The sequence shown here is derived from an EMBL/GenBank/DDBJ whole genome shotgun (WGS) entry which is preliminary data.</text>
</comment>
<organism evidence="1 2">
    <name type="scientific">Acinetobacter entericus</name>
    <dbReference type="NCBI Taxonomy" id="2989714"/>
    <lineage>
        <taxon>Bacteria</taxon>
        <taxon>Pseudomonadati</taxon>
        <taxon>Pseudomonadota</taxon>
        <taxon>Gammaproteobacteria</taxon>
        <taxon>Moraxellales</taxon>
        <taxon>Moraxellaceae</taxon>
        <taxon>Acinetobacter</taxon>
    </lineage>
</organism>
<dbReference type="SUPFAM" id="SSF53474">
    <property type="entry name" value="alpha/beta-Hydrolases"/>
    <property type="match status" value="1"/>
</dbReference>
<reference evidence="1 2" key="1">
    <citation type="submission" date="2022-11" db="EMBL/GenBank/DDBJ databases">
        <title>Acinetobacter entericus sp. nov., isolated from the gut of the plastic-eating larvae of the Coleoptera insect Zophobas atratus.</title>
        <authorList>
            <person name="Dong X."/>
            <person name="Yang Y."/>
        </authorList>
    </citation>
    <scope>NUCLEOTIDE SEQUENCE [LARGE SCALE GENOMIC DNA]</scope>
    <source>
        <strain evidence="1 2">BIT-DXN8</strain>
    </source>
</reference>
<gene>
    <name evidence="1" type="ORF">OKC24_12285</name>
</gene>
<dbReference type="RefSeq" id="WP_265465391.1">
    <property type="nucleotide sequence ID" value="NZ_JAPEQW010000015.1"/>
</dbReference>
<protein>
    <submittedName>
        <fullName evidence="1">Hydrolase</fullName>
    </submittedName>
</protein>
<proteinExistence type="predicted"/>
<evidence type="ECO:0000313" key="1">
    <source>
        <dbReference type="EMBL" id="MCW8039919.1"/>
    </source>
</evidence>
<dbReference type="GO" id="GO:0016787">
    <property type="term" value="F:hydrolase activity"/>
    <property type="evidence" value="ECO:0007669"/>
    <property type="project" value="UniProtKB-KW"/>
</dbReference>
<sequence length="246" mass="27757">MNQKVLLITGWGGGTKLLNSFKQALENKGHSVELINIFNALDEHALQQQAEKAKAFDVIIGWSLGGQLAVLLADEISKQYHQQKVLITLASNPCFVESCIENAEWHTAMPQATFQSFKQSFQQDAIATLRKFGFMVCQGVKTTKENFATLQSLIQPQNLDILKQGLNCLEQLNNVSILKNYAGHQYHLFAKQDFLVSYKIAENFQNFNAKFLETELISGSHGFPVFQYDSITDKICQYLQKINQTS</sequence>
<keyword evidence="1" id="KW-0378">Hydrolase</keyword>
<dbReference type="Proteomes" id="UP001209682">
    <property type="component" value="Unassembled WGS sequence"/>
</dbReference>
<accession>A0ABT3NK27</accession>
<name>A0ABT3NK27_9GAMM</name>